<dbReference type="GO" id="GO:0003747">
    <property type="term" value="F:translation release factor activity"/>
    <property type="evidence" value="ECO:0007669"/>
    <property type="project" value="InterPro"/>
</dbReference>
<comment type="function">
    <text evidence="2">Directs the termination of nascent peptide synthesis (translation) in response to the termination codons UAA, UAG and UGA. Modulates plant growth and development.</text>
</comment>
<dbReference type="EMBL" id="CACVBM020000166">
    <property type="protein sequence ID" value="CAA7015339.1"/>
    <property type="molecule type" value="Genomic_DNA"/>
</dbReference>
<dbReference type="EMBL" id="CACVBM020001159">
    <property type="protein sequence ID" value="CAA7035476.1"/>
    <property type="molecule type" value="Genomic_DNA"/>
</dbReference>
<dbReference type="InterPro" id="IPR024049">
    <property type="entry name" value="eRF1_1_sf"/>
</dbReference>
<evidence type="ECO:0000313" key="5">
    <source>
        <dbReference type="EMBL" id="CAA7035476.1"/>
    </source>
</evidence>
<organism evidence="5 6">
    <name type="scientific">Microthlaspi erraticum</name>
    <dbReference type="NCBI Taxonomy" id="1685480"/>
    <lineage>
        <taxon>Eukaryota</taxon>
        <taxon>Viridiplantae</taxon>
        <taxon>Streptophyta</taxon>
        <taxon>Embryophyta</taxon>
        <taxon>Tracheophyta</taxon>
        <taxon>Spermatophyta</taxon>
        <taxon>Magnoliopsida</taxon>
        <taxon>eudicotyledons</taxon>
        <taxon>Gunneridae</taxon>
        <taxon>Pentapetalae</taxon>
        <taxon>rosids</taxon>
        <taxon>malvids</taxon>
        <taxon>Brassicales</taxon>
        <taxon>Brassicaceae</taxon>
        <taxon>Coluteocarpeae</taxon>
        <taxon>Microthlaspi</taxon>
    </lineage>
</organism>
<evidence type="ECO:0000313" key="4">
    <source>
        <dbReference type="EMBL" id="CAA7015339.1"/>
    </source>
</evidence>
<reference evidence="5 6" key="1">
    <citation type="submission" date="2020-01" db="EMBL/GenBank/DDBJ databases">
        <authorList>
            <person name="Mishra B."/>
        </authorList>
    </citation>
    <scope>NUCLEOTIDE SEQUENCE [LARGE SCALE GENOMIC DNA]</scope>
</reference>
<gene>
    <name evidence="5" type="ORF">MERR_LOCUS22711</name>
    <name evidence="4" type="ORF">MERR_LOCUS2574</name>
</gene>
<dbReference type="InterPro" id="IPR005140">
    <property type="entry name" value="eRF1_Pelota-like_N"/>
</dbReference>
<accession>A0A6D2J6S0</accession>
<feature type="domain" description="eRF1/Pelota-like N-terminal" evidence="3">
    <location>
        <begin position="36"/>
        <end position="66"/>
    </location>
</feature>
<keyword evidence="6" id="KW-1185">Reference proteome</keyword>
<dbReference type="SUPFAM" id="SSF55481">
    <property type="entry name" value="N-terminal domain of eukaryotic peptide chain release factor subunit 1, ERF1"/>
    <property type="match status" value="1"/>
</dbReference>
<proteinExistence type="predicted"/>
<evidence type="ECO:0000259" key="3">
    <source>
        <dbReference type="Pfam" id="PF03463"/>
    </source>
</evidence>
<name>A0A6D2J6S0_9BRAS</name>
<dbReference type="Proteomes" id="UP000467841">
    <property type="component" value="Unassembled WGS sequence"/>
</dbReference>
<keyword evidence="1" id="KW-0341">Growth regulation</keyword>
<dbReference type="PANTHER" id="PTHR10113">
    <property type="entry name" value="PEPTIDE CHAIN RELEASE FACTOR SUBUNIT 1"/>
    <property type="match status" value="1"/>
</dbReference>
<dbReference type="OrthoDB" id="10254527at2759"/>
<protein>
    <recommendedName>
        <fullName evidence="3">eRF1/Pelota-like N-terminal domain-containing protein</fullName>
    </recommendedName>
</protein>
<dbReference type="AlphaFoldDB" id="A0A6D2J6S0"/>
<dbReference type="Pfam" id="PF03463">
    <property type="entry name" value="eRF1_1"/>
    <property type="match status" value="1"/>
</dbReference>
<dbReference type="InterPro" id="IPR004403">
    <property type="entry name" value="Peptide_chain-rel_eRF1/aRF1"/>
</dbReference>
<dbReference type="Gene3D" id="3.30.960.10">
    <property type="entry name" value="eRF1 domain 1"/>
    <property type="match status" value="1"/>
</dbReference>
<evidence type="ECO:0000313" key="6">
    <source>
        <dbReference type="Proteomes" id="UP000467841"/>
    </source>
</evidence>
<sequence>MGLVLRFVKDQFVQFQVKMGDINHDDDMNIEMWKIKRMIKSLEAARGNGTNMMSIIMPPRDQVKSLVLPR</sequence>
<evidence type="ECO:0000256" key="2">
    <source>
        <dbReference type="ARBA" id="ARBA00045523"/>
    </source>
</evidence>
<evidence type="ECO:0000256" key="1">
    <source>
        <dbReference type="ARBA" id="ARBA00022604"/>
    </source>
</evidence>